<dbReference type="GO" id="GO:0006310">
    <property type="term" value="P:DNA recombination"/>
    <property type="evidence" value="ECO:0007669"/>
    <property type="project" value="UniProtKB-KW"/>
</dbReference>
<keyword evidence="3 5" id="KW-0175">Coiled coil</keyword>
<evidence type="ECO:0000256" key="2">
    <source>
        <dbReference type="ARBA" id="ARBA00009840"/>
    </source>
</evidence>
<dbReference type="PANTHER" id="PTHR30563:SF0">
    <property type="entry name" value="DNA RECOMBINATION PROTEIN RMUC"/>
    <property type="match status" value="1"/>
</dbReference>
<feature type="coiled-coil region" evidence="5">
    <location>
        <begin position="133"/>
        <end position="167"/>
    </location>
</feature>
<dbReference type="InterPro" id="IPR003798">
    <property type="entry name" value="DNA_recombination_RmuC"/>
</dbReference>
<dbReference type="Proteomes" id="UP000216101">
    <property type="component" value="Unassembled WGS sequence"/>
</dbReference>
<organism evidence="7 8">
    <name type="scientific">Cellvibrio mixtus</name>
    <dbReference type="NCBI Taxonomy" id="39650"/>
    <lineage>
        <taxon>Bacteria</taxon>
        <taxon>Pseudomonadati</taxon>
        <taxon>Pseudomonadota</taxon>
        <taxon>Gammaproteobacteria</taxon>
        <taxon>Cellvibrionales</taxon>
        <taxon>Cellvibrionaceae</taxon>
        <taxon>Cellvibrio</taxon>
    </lineage>
</organism>
<evidence type="ECO:0000256" key="5">
    <source>
        <dbReference type="SAM" id="Coils"/>
    </source>
</evidence>
<dbReference type="PANTHER" id="PTHR30563">
    <property type="entry name" value="DNA RECOMBINATION PROTEIN RMUC"/>
    <property type="match status" value="1"/>
</dbReference>
<evidence type="ECO:0000256" key="4">
    <source>
        <dbReference type="ARBA" id="ARBA00023172"/>
    </source>
</evidence>
<feature type="coiled-coil region" evidence="5">
    <location>
        <begin position="56"/>
        <end position="104"/>
    </location>
</feature>
<evidence type="ECO:0000256" key="3">
    <source>
        <dbReference type="ARBA" id="ARBA00023054"/>
    </source>
</evidence>
<sequence length="508" mass="57119">MNPSLLILVATLAGLVIGALIVYWIVGRRLDQSVLAKTHELEAAQLQLQHTHALREAALQQDGQQLAAQLAEAKAQLQLARQQGAELQQQLGAAQQDVAALREKTLHFTELQQQLLRKDEQLGVFQQETTELKTRLEQERKHFAEQLVLLQNAKADLAKEFENLANKIFENKQQQFSANSKSLLDSTLDPLKLQLTEFRKKVEDVYEKENAERNRLSGQVVELQKQAQKIGEDAVNLAQALKGNTKTQGNWGEVVLERLLEESGLQKGREYDTQVNFTSSDGSRLMPDVIIHLPENKDIVIDAKCSLVDYEKFCSADDEAARKQHLTAHVSSLRNHIKGLSIKDYEKLDGIKALDFVFIFIPIEAAFMFALQHEPGLYREAYDRHIILVSPTTLLATLRTVENIWRYEKQNKNAERIAKDAGALHDQFVLLLESLDAIGHSINKTQEAYAKARERLQTGRGNLVKRVDDIRRLGAKTKKSIAGHLLEEAGSESDDYLLDAGAGDDENS</sequence>
<evidence type="ECO:0000256" key="1">
    <source>
        <dbReference type="ARBA" id="ARBA00003416"/>
    </source>
</evidence>
<dbReference type="STRING" id="1209072.GCA_000766945_00397"/>
<dbReference type="Pfam" id="PF02646">
    <property type="entry name" value="RmuC"/>
    <property type="match status" value="1"/>
</dbReference>
<keyword evidence="6" id="KW-0472">Membrane</keyword>
<dbReference type="RefSeq" id="WP_094983652.1">
    <property type="nucleotide sequence ID" value="NZ_NHNI01000001.1"/>
</dbReference>
<comment type="function">
    <text evidence="1">Involved in DNA recombination.</text>
</comment>
<gene>
    <name evidence="7" type="ORF">CBP51_01910</name>
</gene>
<feature type="coiled-coil region" evidence="5">
    <location>
        <begin position="199"/>
        <end position="226"/>
    </location>
</feature>
<feature type="transmembrane region" description="Helical" evidence="6">
    <location>
        <begin position="6"/>
        <end position="26"/>
    </location>
</feature>
<protein>
    <submittedName>
        <fullName evidence="7">DNA recombination protein RmuC</fullName>
    </submittedName>
</protein>
<keyword evidence="8" id="KW-1185">Reference proteome</keyword>
<evidence type="ECO:0000256" key="6">
    <source>
        <dbReference type="SAM" id="Phobius"/>
    </source>
</evidence>
<accession>A0A266Q7G2</accession>
<dbReference type="AlphaFoldDB" id="A0A266Q7G2"/>
<evidence type="ECO:0000313" key="7">
    <source>
        <dbReference type="EMBL" id="OZY85824.1"/>
    </source>
</evidence>
<keyword evidence="4" id="KW-0233">DNA recombination</keyword>
<keyword evidence="6" id="KW-0812">Transmembrane</keyword>
<comment type="similarity">
    <text evidence="2">Belongs to the RmuC family.</text>
</comment>
<evidence type="ECO:0000313" key="8">
    <source>
        <dbReference type="Proteomes" id="UP000216101"/>
    </source>
</evidence>
<proteinExistence type="inferred from homology"/>
<name>A0A266Q7G2_9GAMM</name>
<keyword evidence="6" id="KW-1133">Transmembrane helix</keyword>
<reference evidence="8" key="1">
    <citation type="submission" date="2017-05" db="EMBL/GenBank/DDBJ databases">
        <authorList>
            <person name="Barney B.M."/>
        </authorList>
    </citation>
    <scope>NUCLEOTIDE SEQUENCE [LARGE SCALE GENOMIC DNA]</scope>
    <source>
        <strain evidence="8">PSBB022</strain>
    </source>
</reference>
<comment type="caution">
    <text evidence="7">The sequence shown here is derived from an EMBL/GenBank/DDBJ whole genome shotgun (WGS) entry which is preliminary data.</text>
</comment>
<dbReference type="EMBL" id="NHNI01000001">
    <property type="protein sequence ID" value="OZY85824.1"/>
    <property type="molecule type" value="Genomic_DNA"/>
</dbReference>